<gene>
    <name evidence="2" type="ORF">T265_01786</name>
</gene>
<dbReference type="RefSeq" id="XP_009164140.1">
    <property type="nucleotide sequence ID" value="XM_009165876.1"/>
</dbReference>
<evidence type="ECO:0000256" key="1">
    <source>
        <dbReference type="SAM" id="MobiDB-lite"/>
    </source>
</evidence>
<feature type="region of interest" description="Disordered" evidence="1">
    <location>
        <begin position="63"/>
        <end position="85"/>
    </location>
</feature>
<dbReference type="EMBL" id="KL596637">
    <property type="protein sequence ID" value="KER32176.1"/>
    <property type="molecule type" value="Genomic_DNA"/>
</dbReference>
<sequence length="85" mass="9617">MNENWLSIASARRLRDKSYDKLVRKESTRIPARPAASAPNRSSISFSSYSSLVVHHPKIGHTRTVRNGSFRHCDQHSSGECERPP</sequence>
<evidence type="ECO:0000313" key="3">
    <source>
        <dbReference type="Proteomes" id="UP000054324"/>
    </source>
</evidence>
<accession>A0A074ZYQ8</accession>
<proteinExistence type="predicted"/>
<dbReference type="GeneID" id="20315974"/>
<organism evidence="2 3">
    <name type="scientific">Opisthorchis viverrini</name>
    <name type="common">Southeast Asian liver fluke</name>
    <dbReference type="NCBI Taxonomy" id="6198"/>
    <lineage>
        <taxon>Eukaryota</taxon>
        <taxon>Metazoa</taxon>
        <taxon>Spiralia</taxon>
        <taxon>Lophotrochozoa</taxon>
        <taxon>Platyhelminthes</taxon>
        <taxon>Trematoda</taxon>
        <taxon>Digenea</taxon>
        <taxon>Opisthorchiida</taxon>
        <taxon>Opisthorchiata</taxon>
        <taxon>Opisthorchiidae</taxon>
        <taxon>Opisthorchis</taxon>
    </lineage>
</organism>
<dbReference type="Proteomes" id="UP000054324">
    <property type="component" value="Unassembled WGS sequence"/>
</dbReference>
<protein>
    <submittedName>
        <fullName evidence="2">Uncharacterized protein</fullName>
    </submittedName>
</protein>
<feature type="compositionally biased region" description="Basic and acidic residues" evidence="1">
    <location>
        <begin position="71"/>
        <end position="85"/>
    </location>
</feature>
<keyword evidence="3" id="KW-1185">Reference proteome</keyword>
<dbReference type="CTD" id="20315974"/>
<dbReference type="KEGG" id="ovi:T265_01786"/>
<name>A0A074ZYQ8_OPIVI</name>
<dbReference type="AlphaFoldDB" id="A0A074ZYQ8"/>
<reference evidence="2 3" key="1">
    <citation type="submission" date="2013-11" db="EMBL/GenBank/DDBJ databases">
        <title>Opisthorchis viverrini - life in the bile duct.</title>
        <authorList>
            <person name="Young N.D."/>
            <person name="Nagarajan N."/>
            <person name="Lin S.J."/>
            <person name="Korhonen P.K."/>
            <person name="Jex A.R."/>
            <person name="Hall R.S."/>
            <person name="Safavi-Hemami H."/>
            <person name="Kaewkong W."/>
            <person name="Bertrand D."/>
            <person name="Gao S."/>
            <person name="Seet Q."/>
            <person name="Wongkham S."/>
            <person name="Teh B.T."/>
            <person name="Wongkham C."/>
            <person name="Intapan P.M."/>
            <person name="Maleewong W."/>
            <person name="Yang X."/>
            <person name="Hu M."/>
            <person name="Wang Z."/>
            <person name="Hofmann A."/>
            <person name="Sternberg P.W."/>
            <person name="Tan P."/>
            <person name="Wang J."/>
            <person name="Gasser R.B."/>
        </authorList>
    </citation>
    <scope>NUCLEOTIDE SEQUENCE [LARGE SCALE GENOMIC DNA]</scope>
</reference>
<evidence type="ECO:0000313" key="2">
    <source>
        <dbReference type="EMBL" id="KER32176.1"/>
    </source>
</evidence>